<dbReference type="PANTHER" id="PTHR22642">
    <property type="entry name" value="IMIDAZOLONEPROPIONASE"/>
    <property type="match status" value="1"/>
</dbReference>
<accession>A0A1F6MB11</accession>
<dbReference type="PANTHER" id="PTHR22642:SF2">
    <property type="entry name" value="PROTEIN LONG AFTER FAR-RED 3"/>
    <property type="match status" value="1"/>
</dbReference>
<reference evidence="2 3" key="1">
    <citation type="journal article" date="2016" name="Nat. Commun.">
        <title>Thousands of microbial genomes shed light on interconnected biogeochemical processes in an aquifer system.</title>
        <authorList>
            <person name="Anantharaman K."/>
            <person name="Brown C.T."/>
            <person name="Hug L.A."/>
            <person name="Sharon I."/>
            <person name="Castelle C.J."/>
            <person name="Probst A.J."/>
            <person name="Thomas B.C."/>
            <person name="Singh A."/>
            <person name="Wilkins M.J."/>
            <person name="Karaoz U."/>
            <person name="Brodie E.L."/>
            <person name="Williams K.H."/>
            <person name="Hubbard S.S."/>
            <person name="Banfield J.F."/>
        </authorList>
    </citation>
    <scope>NUCLEOTIDE SEQUENCE [LARGE SCALE GENOMIC DNA]</scope>
</reference>
<dbReference type="Proteomes" id="UP000176282">
    <property type="component" value="Unassembled WGS sequence"/>
</dbReference>
<dbReference type="InterPro" id="IPR013108">
    <property type="entry name" value="Amidohydro_3"/>
</dbReference>
<dbReference type="EMBL" id="MFQB01000007">
    <property type="protein sequence ID" value="OGH68748.1"/>
    <property type="molecule type" value="Genomic_DNA"/>
</dbReference>
<dbReference type="Gene3D" id="3.10.310.70">
    <property type="match status" value="1"/>
</dbReference>
<dbReference type="Pfam" id="PF07969">
    <property type="entry name" value="Amidohydro_3"/>
    <property type="match status" value="1"/>
</dbReference>
<dbReference type="AlphaFoldDB" id="A0A1F6MB11"/>
<dbReference type="InterPro" id="IPR011059">
    <property type="entry name" value="Metal-dep_hydrolase_composite"/>
</dbReference>
<evidence type="ECO:0000313" key="2">
    <source>
        <dbReference type="EMBL" id="OGH68748.1"/>
    </source>
</evidence>
<dbReference type="GO" id="GO:0016810">
    <property type="term" value="F:hydrolase activity, acting on carbon-nitrogen (but not peptide) bonds"/>
    <property type="evidence" value="ECO:0007669"/>
    <property type="project" value="InterPro"/>
</dbReference>
<evidence type="ECO:0000259" key="1">
    <source>
        <dbReference type="Pfam" id="PF07969"/>
    </source>
</evidence>
<name>A0A1F6MB11_9BACT</name>
<dbReference type="STRING" id="1798680.A3J66_03445"/>
<dbReference type="SUPFAM" id="SSF51556">
    <property type="entry name" value="Metallo-dependent hydrolases"/>
    <property type="match status" value="1"/>
</dbReference>
<dbReference type="Gene3D" id="2.30.40.10">
    <property type="entry name" value="Urease, subunit C, domain 1"/>
    <property type="match status" value="1"/>
</dbReference>
<dbReference type="InterPro" id="IPR032466">
    <property type="entry name" value="Metal_Hydrolase"/>
</dbReference>
<comment type="caution">
    <text evidence="2">The sequence shown here is derived from an EMBL/GenBank/DDBJ whole genome shotgun (WGS) entry which is preliminary data.</text>
</comment>
<dbReference type="Gene3D" id="3.20.20.140">
    <property type="entry name" value="Metal-dependent hydrolases"/>
    <property type="match status" value="1"/>
</dbReference>
<protein>
    <recommendedName>
        <fullName evidence="1">Amidohydrolase 3 domain-containing protein</fullName>
    </recommendedName>
</protein>
<sequence length="523" mass="57609">MFSFAISKSERNALFHRRETMATRMFLNGGVYSMADSGRLDARVEGLTIDPVDGRVLAVGPQCGPVAASDVLQLPAGAVIVPGLHDRHTHWLFALFANAVVLGGVKTLAEAAARIEAQLAEQATGWVVATGWNTGLLPAGLLTQSWLDSIVKGRKAIIFDQSFHGALISSTLAKEIVSKFPREAIGSYHDGVIHEQYVMLAMAWMELDDWTLKAALLQRQIIMGRVGFTRITDMGVMGFPLLHALQDIYRRGLMILPCDFAVQPWMLREDPLLSATSASVLHFQLRWLKEFADGAFGNRLACMCGHHRYSDGQGGKLLLDERRYVDDVLLARERGIDQFAIHCIGCAACEAASTAFGTVMQRLNGESSGCTFSFEHFETVHPKLIEHVARLQRAHVRIEVCSQPGFLSDLTDYTDRLAAHVMARINPYGDFRKEGLAWRAGTDGAITGDDPWGGMALAVNRGGEQTITVPEIMGTFIDAPLAVNGPATFLILDRDPFAHLEQLGQVQVLETWIEGRMVFHRRN</sequence>
<gene>
    <name evidence="2" type="ORF">A3J66_03445</name>
</gene>
<feature type="domain" description="Amidohydrolase 3" evidence="1">
    <location>
        <begin position="77"/>
        <end position="461"/>
    </location>
</feature>
<evidence type="ECO:0000313" key="3">
    <source>
        <dbReference type="Proteomes" id="UP000176282"/>
    </source>
</evidence>
<organism evidence="2 3">
    <name type="scientific">Candidatus Magasanikbacteria bacterium RIFCSPHIGHO2_02_FULL_47_14</name>
    <dbReference type="NCBI Taxonomy" id="1798680"/>
    <lineage>
        <taxon>Bacteria</taxon>
        <taxon>Candidatus Magasanikiibacteriota</taxon>
    </lineage>
</organism>
<proteinExistence type="predicted"/>